<dbReference type="GO" id="GO:0006950">
    <property type="term" value="P:response to stress"/>
    <property type="evidence" value="ECO:0007669"/>
    <property type="project" value="UniProtKB-ARBA"/>
</dbReference>
<dbReference type="EMBL" id="JAINDJ010000003">
    <property type="protein sequence ID" value="KAG9451779.1"/>
    <property type="molecule type" value="Genomic_DNA"/>
</dbReference>
<gene>
    <name evidence="4" type="ORF">H6P81_004683</name>
</gene>
<comment type="subcellular location">
    <subcellularLocation>
        <location evidence="1">Nucleus</location>
    </subcellularLocation>
</comment>
<feature type="region of interest" description="Disordered" evidence="3">
    <location>
        <begin position="62"/>
        <end position="102"/>
    </location>
</feature>
<proteinExistence type="predicted"/>
<sequence length="102" mass="11531">MAPASESGPRPPSTEMDELKTFDMGSLRSHLPQKRRGLSRYFSGKSQSFTCVTDAKCVEDLKKPDLPDAKKRKKYPERQMGLHHLPPTSSWRRSLSSHQCAS</sequence>
<evidence type="ECO:0000313" key="5">
    <source>
        <dbReference type="Proteomes" id="UP000825729"/>
    </source>
</evidence>
<evidence type="ECO:0000256" key="1">
    <source>
        <dbReference type="ARBA" id="ARBA00004123"/>
    </source>
</evidence>
<dbReference type="Proteomes" id="UP000825729">
    <property type="component" value="Unassembled WGS sequence"/>
</dbReference>
<reference evidence="4 5" key="1">
    <citation type="submission" date="2021-07" db="EMBL/GenBank/DDBJ databases">
        <title>The Aristolochia fimbriata genome: insights into angiosperm evolution, floral development and chemical biosynthesis.</title>
        <authorList>
            <person name="Jiao Y."/>
        </authorList>
    </citation>
    <scope>NUCLEOTIDE SEQUENCE [LARGE SCALE GENOMIC DNA]</scope>
    <source>
        <strain evidence="4">IBCAS-2021</strain>
        <tissue evidence="4">Leaf</tissue>
    </source>
</reference>
<comment type="caution">
    <text evidence="4">The sequence shown here is derived from an EMBL/GenBank/DDBJ whole genome shotgun (WGS) entry which is preliminary data.</text>
</comment>
<dbReference type="PANTHER" id="PTHR33172">
    <property type="entry name" value="OS08G0516900 PROTEIN"/>
    <property type="match status" value="1"/>
</dbReference>
<evidence type="ECO:0000256" key="3">
    <source>
        <dbReference type="SAM" id="MobiDB-lite"/>
    </source>
</evidence>
<organism evidence="4 5">
    <name type="scientific">Aristolochia fimbriata</name>
    <name type="common">White veined hardy Dutchman's pipe vine</name>
    <dbReference type="NCBI Taxonomy" id="158543"/>
    <lineage>
        <taxon>Eukaryota</taxon>
        <taxon>Viridiplantae</taxon>
        <taxon>Streptophyta</taxon>
        <taxon>Embryophyta</taxon>
        <taxon>Tracheophyta</taxon>
        <taxon>Spermatophyta</taxon>
        <taxon>Magnoliopsida</taxon>
        <taxon>Magnoliidae</taxon>
        <taxon>Piperales</taxon>
        <taxon>Aristolochiaceae</taxon>
        <taxon>Aristolochia</taxon>
    </lineage>
</organism>
<dbReference type="InterPro" id="IPR051992">
    <property type="entry name" value="OxStress_Response_Reg"/>
</dbReference>
<evidence type="ECO:0000313" key="4">
    <source>
        <dbReference type="EMBL" id="KAG9451779.1"/>
    </source>
</evidence>
<keyword evidence="5" id="KW-1185">Reference proteome</keyword>
<protein>
    <submittedName>
        <fullName evidence="4">Uncharacterized protein</fullName>
    </submittedName>
</protein>
<evidence type="ECO:0000256" key="2">
    <source>
        <dbReference type="ARBA" id="ARBA00023242"/>
    </source>
</evidence>
<name>A0AAV7ETS3_ARIFI</name>
<accession>A0AAV7ETS3</accession>
<feature type="compositionally biased region" description="Polar residues" evidence="3">
    <location>
        <begin position="87"/>
        <end position="102"/>
    </location>
</feature>
<keyword evidence="2" id="KW-0539">Nucleus</keyword>
<dbReference type="GO" id="GO:0005634">
    <property type="term" value="C:nucleus"/>
    <property type="evidence" value="ECO:0007669"/>
    <property type="project" value="UniProtKB-SubCell"/>
</dbReference>
<dbReference type="AlphaFoldDB" id="A0AAV7ETS3"/>
<dbReference type="PANTHER" id="PTHR33172:SF38">
    <property type="entry name" value="GENOME ASSEMBLY, CHROMOSOME: A01"/>
    <property type="match status" value="1"/>
</dbReference>